<evidence type="ECO:0000313" key="2">
    <source>
        <dbReference type="EMBL" id="GLC26585.1"/>
    </source>
</evidence>
<keyword evidence="3" id="KW-1185">Reference proteome</keyword>
<protein>
    <recommendedName>
        <fullName evidence="1">Roadblock/LAMTOR2 domain-containing protein</fullName>
    </recommendedName>
</protein>
<dbReference type="InterPro" id="IPR004942">
    <property type="entry name" value="Roadblock/LAMTOR2_dom"/>
</dbReference>
<comment type="caution">
    <text evidence="2">The sequence shown here is derived from an EMBL/GenBank/DDBJ whole genome shotgun (WGS) entry which is preliminary data.</text>
</comment>
<dbReference type="Proteomes" id="UP001161325">
    <property type="component" value="Unassembled WGS sequence"/>
</dbReference>
<dbReference type="RefSeq" id="WP_284351035.1">
    <property type="nucleotide sequence ID" value="NZ_BRXS01000004.1"/>
</dbReference>
<dbReference type="Gene3D" id="3.30.450.30">
    <property type="entry name" value="Dynein light chain 2a, cytoplasmic"/>
    <property type="match status" value="1"/>
</dbReference>
<organism evidence="2 3">
    <name type="scientific">Roseisolibacter agri</name>
    <dbReference type="NCBI Taxonomy" id="2014610"/>
    <lineage>
        <taxon>Bacteria</taxon>
        <taxon>Pseudomonadati</taxon>
        <taxon>Gemmatimonadota</taxon>
        <taxon>Gemmatimonadia</taxon>
        <taxon>Gemmatimonadales</taxon>
        <taxon>Gemmatimonadaceae</taxon>
        <taxon>Roseisolibacter</taxon>
    </lineage>
</organism>
<dbReference type="SUPFAM" id="SSF103196">
    <property type="entry name" value="Roadblock/LC7 domain"/>
    <property type="match status" value="1"/>
</dbReference>
<gene>
    <name evidence="2" type="ORF">rosag_30980</name>
</gene>
<sequence>MPTLRDLIETLQARADVAGAVVLGRDGLLVDAGGLDAADAEHLAAVAPGIATAGDAMGAAASDGPLSTAVLEFAHGLAVVSVLSPDVLLVVRLAKDAEPGALVYELRRSRAQLAALV</sequence>
<reference evidence="2" key="1">
    <citation type="submission" date="2022-08" db="EMBL/GenBank/DDBJ databases">
        <title>Draft genome sequencing of Roseisolibacter agri AW1220.</title>
        <authorList>
            <person name="Tobiishi Y."/>
            <person name="Tonouchi A."/>
        </authorList>
    </citation>
    <scope>NUCLEOTIDE SEQUENCE</scope>
    <source>
        <strain evidence="2">AW1220</strain>
    </source>
</reference>
<dbReference type="EMBL" id="BRXS01000004">
    <property type="protein sequence ID" value="GLC26585.1"/>
    <property type="molecule type" value="Genomic_DNA"/>
</dbReference>
<dbReference type="Pfam" id="PF03259">
    <property type="entry name" value="Robl_LC7"/>
    <property type="match status" value="1"/>
</dbReference>
<name>A0AA37Q4S6_9BACT</name>
<evidence type="ECO:0000313" key="3">
    <source>
        <dbReference type="Proteomes" id="UP001161325"/>
    </source>
</evidence>
<proteinExistence type="predicted"/>
<dbReference type="AlphaFoldDB" id="A0AA37Q4S6"/>
<accession>A0AA37Q4S6</accession>
<feature type="domain" description="Roadblock/LAMTOR2" evidence="1">
    <location>
        <begin position="4"/>
        <end position="93"/>
    </location>
</feature>
<dbReference type="InterPro" id="IPR053141">
    <property type="entry name" value="Mycobact_SerProt_Inhib_Rv3364c"/>
</dbReference>
<dbReference type="PANTHER" id="PTHR36222">
    <property type="entry name" value="SERINE PROTEASE INHIBITOR RV3364C"/>
    <property type="match status" value="1"/>
</dbReference>
<evidence type="ECO:0000259" key="1">
    <source>
        <dbReference type="SMART" id="SM00960"/>
    </source>
</evidence>
<dbReference type="PANTHER" id="PTHR36222:SF1">
    <property type="entry name" value="SERINE PROTEASE INHIBITOR RV3364C"/>
    <property type="match status" value="1"/>
</dbReference>
<dbReference type="SMART" id="SM00960">
    <property type="entry name" value="Robl_LC7"/>
    <property type="match status" value="1"/>
</dbReference>